<gene>
    <name evidence="10" type="ORF">CVLEPA_LOCUS718</name>
</gene>
<dbReference type="InterPro" id="IPR044004">
    <property type="entry name" value="TSP1_spondin_dom"/>
</dbReference>
<feature type="domain" description="EGF-like" evidence="9">
    <location>
        <begin position="846"/>
        <end position="886"/>
    </location>
</feature>
<evidence type="ECO:0000256" key="8">
    <source>
        <dbReference type="SAM" id="SignalP"/>
    </source>
</evidence>
<dbReference type="SMART" id="SM00181">
    <property type="entry name" value="EGF"/>
    <property type="match status" value="14"/>
</dbReference>
<dbReference type="InterPro" id="IPR036383">
    <property type="entry name" value="TSP1_rpt_sf"/>
</dbReference>
<feature type="domain" description="EGF-like" evidence="9">
    <location>
        <begin position="723"/>
        <end position="763"/>
    </location>
</feature>
<feature type="domain" description="EGF-like" evidence="9">
    <location>
        <begin position="641"/>
        <end position="681"/>
    </location>
</feature>
<feature type="domain" description="EGF-like" evidence="9">
    <location>
        <begin position="969"/>
        <end position="1009"/>
    </location>
</feature>
<keyword evidence="11" id="KW-1185">Reference proteome</keyword>
<dbReference type="EMBL" id="CAWYQH010000001">
    <property type="protein sequence ID" value="CAK8671672.1"/>
    <property type="molecule type" value="Genomic_DNA"/>
</dbReference>
<feature type="domain" description="EGF-like" evidence="9">
    <location>
        <begin position="805"/>
        <end position="845"/>
    </location>
</feature>
<keyword evidence="3" id="KW-0677">Repeat</keyword>
<dbReference type="PROSITE" id="PS00010">
    <property type="entry name" value="ASX_HYDROXYL"/>
    <property type="match status" value="13"/>
</dbReference>
<dbReference type="SUPFAM" id="SSF82895">
    <property type="entry name" value="TSP-1 type 1 repeat"/>
    <property type="match status" value="4"/>
</dbReference>
<feature type="domain" description="EGF-like" evidence="9">
    <location>
        <begin position="477"/>
        <end position="517"/>
    </location>
</feature>
<keyword evidence="1 6" id="KW-0245">EGF-like domain</keyword>
<dbReference type="InterPro" id="IPR018097">
    <property type="entry name" value="EGF_Ca-bd_CS"/>
</dbReference>
<keyword evidence="7" id="KW-1133">Transmembrane helix</keyword>
<evidence type="ECO:0000313" key="10">
    <source>
        <dbReference type="EMBL" id="CAK8671672.1"/>
    </source>
</evidence>
<dbReference type="InterPro" id="IPR000742">
    <property type="entry name" value="EGF"/>
</dbReference>
<evidence type="ECO:0000256" key="6">
    <source>
        <dbReference type="PROSITE-ProRule" id="PRU00076"/>
    </source>
</evidence>
<dbReference type="PROSITE" id="PS50092">
    <property type="entry name" value="TSP1"/>
    <property type="match status" value="4"/>
</dbReference>
<keyword evidence="7" id="KW-0472">Membrane</keyword>
<comment type="caution">
    <text evidence="10">The sequence shown here is derived from an EMBL/GenBank/DDBJ whole genome shotgun (WGS) entry which is preliminary data.</text>
</comment>
<sequence>MLMKYVFVVAVCVETLSEDTKSGCDELVNTETMIAVMLHGQKAYVDLACFRAQEDVMLSPNVALLTVTGYQIRWERKTAEKKYRGQRRPIHQEVFWLDGEISLPRMRPLQMAIKKHENRVLETCTAAYINQRIKEGQLVFGLAPYYKFDFDRRRRRYRCNTTPCQWIWGACSRTCGGGMQSPTITRTKGACGSCNLPSPRRCNTGCCPVDCRWGSWESYGSCSRSCDGGTQYRYRSPAVSVSCGGSKCSGSSSKSRSCNTRCCPVNCAWGAWTSYGSCSTTCGTGTQTRSRSIGTLTSCGGLGCSGLSTDIRNCNTHCCPVNCIWSKWTDWNRCTRECGRGTQTRARSISTENSCGGESCNGPTNQIQPCNEHCCPVDCELSSWSPWTNCSAQCGPDGISTRTREILQTSKCGGASCPTDLIQNRPCNRECYNGGILISNQCSCSSGWLGKCCKLGEKPSCLNKILNKHLICYNLIDVDECLSGLHNCDDNAKCTNTIGTFQCSCNNGFTGNGRICSNVNECEMDVHNCHQAAICTDAEGSFSCQCLDGFIGNGRDCNDVNECNTKLHDCDENATCINTIGSFKCSCNNGFTGDGRICANINECEMEIHSCHQAATCTDVQGSFTCQCFSGHSGNGKICDDVDECLSELHNCDENALCTNTMGTFQCSCNTGFTGDGRICSNINECEAKTHNCHQAADCVDSAGSFVCRCLNGYIGNGTVCKDVNECSKELHNCDKNAKCTNTVGTFQCSCNNGFTGDGRMCLNVDECNTSTHNCHQTANCVDTEGGFTCQCWKGYTGNGTVCKDVDECNNPIHDCDDNATCKNIVGLFECSCNAGFTGDGNTCQNVNECEMENHSCHQAAMCVDTKGSFICQCLNGYSGNGTVCNDVDECSTLLQNCHEEAICINSIGSFECGCKIGFVGDGLQCANVNECNETNHECHTNATCIDHYGSYSCSCKDGYSGDGYYCQDFDECADGAHTCHLNAKCWNTEGSFTCTCVQGYFGNGTQCKKIPTTGDAVPRAGQQNFSQSALDIPKLVAYIAAGVVGVLLVVLIAVLIYKRRKGKLYNIVGHLTKPVKPVPKVEANIYENDTLAPITAEDSL</sequence>
<organism evidence="10 11">
    <name type="scientific">Clavelina lepadiformis</name>
    <name type="common">Light-bulb sea squirt</name>
    <name type="synonym">Ascidia lepadiformis</name>
    <dbReference type="NCBI Taxonomy" id="159417"/>
    <lineage>
        <taxon>Eukaryota</taxon>
        <taxon>Metazoa</taxon>
        <taxon>Chordata</taxon>
        <taxon>Tunicata</taxon>
        <taxon>Ascidiacea</taxon>
        <taxon>Aplousobranchia</taxon>
        <taxon>Clavelinidae</taxon>
        <taxon>Clavelina</taxon>
    </lineage>
</organism>
<feature type="domain" description="EGF-like" evidence="9">
    <location>
        <begin position="928"/>
        <end position="968"/>
    </location>
</feature>
<keyword evidence="7" id="KW-0812">Transmembrane</keyword>
<evidence type="ECO:0000259" key="9">
    <source>
        <dbReference type="PROSITE" id="PS50026"/>
    </source>
</evidence>
<keyword evidence="2 8" id="KW-0732">Signal</keyword>
<evidence type="ECO:0000313" key="11">
    <source>
        <dbReference type="Proteomes" id="UP001642483"/>
    </source>
</evidence>
<keyword evidence="4" id="KW-1015">Disulfide bond</keyword>
<dbReference type="Pfam" id="PF19028">
    <property type="entry name" value="TSP1_spondin"/>
    <property type="match status" value="1"/>
</dbReference>
<evidence type="ECO:0000256" key="1">
    <source>
        <dbReference type="ARBA" id="ARBA00022536"/>
    </source>
</evidence>
<dbReference type="InterPro" id="IPR000152">
    <property type="entry name" value="EGF-type_Asp/Asn_hydroxyl_site"/>
</dbReference>
<dbReference type="SUPFAM" id="SSF57196">
    <property type="entry name" value="EGF/Laminin"/>
    <property type="match status" value="1"/>
</dbReference>
<dbReference type="Proteomes" id="UP001642483">
    <property type="component" value="Unassembled WGS sequence"/>
</dbReference>
<dbReference type="SUPFAM" id="SSF57184">
    <property type="entry name" value="Growth factor receptor domain"/>
    <property type="match status" value="4"/>
</dbReference>
<feature type="domain" description="EGF-like" evidence="9">
    <location>
        <begin position="887"/>
        <end position="927"/>
    </location>
</feature>
<evidence type="ECO:0000256" key="5">
    <source>
        <dbReference type="ARBA" id="ARBA00023180"/>
    </source>
</evidence>
<dbReference type="SMART" id="SM00179">
    <property type="entry name" value="EGF_CA"/>
    <property type="match status" value="13"/>
</dbReference>
<feature type="transmembrane region" description="Helical" evidence="7">
    <location>
        <begin position="1036"/>
        <end position="1058"/>
    </location>
</feature>
<feature type="signal peptide" evidence="8">
    <location>
        <begin position="1"/>
        <end position="17"/>
    </location>
</feature>
<evidence type="ECO:0000256" key="7">
    <source>
        <dbReference type="SAM" id="Phobius"/>
    </source>
</evidence>
<dbReference type="PROSITE" id="PS50026">
    <property type="entry name" value="EGF_3"/>
    <property type="match status" value="13"/>
</dbReference>
<dbReference type="Pfam" id="PF00090">
    <property type="entry name" value="TSP_1"/>
    <property type="match status" value="3"/>
</dbReference>
<dbReference type="PROSITE" id="PS01186">
    <property type="entry name" value="EGF_2"/>
    <property type="match status" value="12"/>
</dbReference>
<dbReference type="Pfam" id="PF12947">
    <property type="entry name" value="EGF_3"/>
    <property type="match status" value="13"/>
</dbReference>
<dbReference type="InterPro" id="IPR000884">
    <property type="entry name" value="TSP1_rpt"/>
</dbReference>
<dbReference type="InterPro" id="IPR001881">
    <property type="entry name" value="EGF-like_Ca-bd_dom"/>
</dbReference>
<dbReference type="Gene3D" id="2.20.100.10">
    <property type="entry name" value="Thrombospondin type-1 (TSP1) repeat"/>
    <property type="match status" value="4"/>
</dbReference>
<feature type="domain" description="EGF-like" evidence="9">
    <location>
        <begin position="600"/>
        <end position="640"/>
    </location>
</feature>
<accession>A0ABP0F059</accession>
<evidence type="ECO:0000256" key="2">
    <source>
        <dbReference type="ARBA" id="ARBA00022729"/>
    </source>
</evidence>
<dbReference type="PROSITE" id="PS01187">
    <property type="entry name" value="EGF_CA"/>
    <property type="match status" value="5"/>
</dbReference>
<dbReference type="InterPro" id="IPR050751">
    <property type="entry name" value="ECM_structural_protein"/>
</dbReference>
<evidence type="ECO:0000256" key="4">
    <source>
        <dbReference type="ARBA" id="ARBA00023157"/>
    </source>
</evidence>
<dbReference type="InterPro" id="IPR024731">
    <property type="entry name" value="NELL2-like_EGF"/>
</dbReference>
<name>A0ABP0F059_CLALP</name>
<dbReference type="Gene3D" id="2.10.25.10">
    <property type="entry name" value="Laminin"/>
    <property type="match status" value="13"/>
</dbReference>
<protein>
    <recommendedName>
        <fullName evidence="9">EGF-like domain-containing protein</fullName>
    </recommendedName>
</protein>
<feature type="domain" description="EGF-like" evidence="9">
    <location>
        <begin position="559"/>
        <end position="599"/>
    </location>
</feature>
<dbReference type="InterPro" id="IPR009030">
    <property type="entry name" value="Growth_fac_rcpt_cys_sf"/>
</dbReference>
<dbReference type="PANTHER" id="PTHR24034:SF204">
    <property type="entry name" value="ADHESION G PROTEIN-COUPLED RECEPTOR E1"/>
    <property type="match status" value="1"/>
</dbReference>
<evidence type="ECO:0000256" key="3">
    <source>
        <dbReference type="ARBA" id="ARBA00022737"/>
    </source>
</evidence>
<proteinExistence type="predicted"/>
<comment type="caution">
    <text evidence="6">Lacks conserved residue(s) required for the propagation of feature annotation.</text>
</comment>
<feature type="domain" description="EGF-like" evidence="9">
    <location>
        <begin position="764"/>
        <end position="804"/>
    </location>
</feature>
<reference evidence="10 11" key="1">
    <citation type="submission" date="2024-02" db="EMBL/GenBank/DDBJ databases">
        <authorList>
            <person name="Daric V."/>
            <person name="Darras S."/>
        </authorList>
    </citation>
    <scope>NUCLEOTIDE SEQUENCE [LARGE SCALE GENOMIC DNA]</scope>
</reference>
<feature type="domain" description="EGF-like" evidence="9">
    <location>
        <begin position="518"/>
        <end position="558"/>
    </location>
</feature>
<keyword evidence="5" id="KW-0325">Glycoprotein</keyword>
<feature type="chain" id="PRO_5046533793" description="EGF-like domain-containing protein" evidence="8">
    <location>
        <begin position="18"/>
        <end position="1101"/>
    </location>
</feature>
<feature type="domain" description="EGF-like" evidence="9">
    <location>
        <begin position="682"/>
        <end position="722"/>
    </location>
</feature>
<dbReference type="SMART" id="SM00209">
    <property type="entry name" value="TSP1"/>
    <property type="match status" value="5"/>
</dbReference>
<dbReference type="CDD" id="cd00054">
    <property type="entry name" value="EGF_CA"/>
    <property type="match status" value="10"/>
</dbReference>
<dbReference type="PANTHER" id="PTHR24034">
    <property type="entry name" value="EGF-LIKE DOMAIN-CONTAINING PROTEIN"/>
    <property type="match status" value="1"/>
</dbReference>